<evidence type="ECO:0000256" key="2">
    <source>
        <dbReference type="ARBA" id="ARBA00022771"/>
    </source>
</evidence>
<dbReference type="SUPFAM" id="SSF57716">
    <property type="entry name" value="Glucocorticoid receptor-like (DNA-binding domain)"/>
    <property type="match status" value="1"/>
</dbReference>
<sequence length="104" mass="11915">MASLDDWRTEPWEITADESESKRKRLCMICIRKEKTSKIGGCDACCKKCRIFFKRMLKLSSPLAPCAEQNHPVLLCVHCHQQKCMELGMGEIVRQDPTTARDTV</sequence>
<evidence type="ECO:0000256" key="4">
    <source>
        <dbReference type="ARBA" id="ARBA00023015"/>
    </source>
</evidence>
<evidence type="ECO:0000256" key="1">
    <source>
        <dbReference type="ARBA" id="ARBA00022723"/>
    </source>
</evidence>
<name>G0N059_CAEBE</name>
<reference evidence="11" key="1">
    <citation type="submission" date="2011-07" db="EMBL/GenBank/DDBJ databases">
        <authorList>
            <consortium name="Caenorhabditis brenneri Sequencing and Analysis Consortium"/>
            <person name="Wilson R.K."/>
        </authorList>
    </citation>
    <scope>NUCLEOTIDE SEQUENCE [LARGE SCALE GENOMIC DNA]</scope>
    <source>
        <strain evidence="11">PB2801</strain>
    </source>
</reference>
<evidence type="ECO:0000256" key="7">
    <source>
        <dbReference type="ARBA" id="ARBA00023170"/>
    </source>
</evidence>
<evidence type="ECO:0000256" key="6">
    <source>
        <dbReference type="ARBA" id="ARBA00023163"/>
    </source>
</evidence>
<dbReference type="EMBL" id="GL379824">
    <property type="protein sequence ID" value="EGT48973.1"/>
    <property type="molecule type" value="Genomic_DNA"/>
</dbReference>
<keyword evidence="8" id="KW-0539">Nucleus</keyword>
<accession>G0N059</accession>
<protein>
    <recommendedName>
        <fullName evidence="9">Nuclear receptor domain-containing protein</fullName>
    </recommendedName>
</protein>
<dbReference type="HOGENOM" id="CLU_2252411_0_0_1"/>
<keyword evidence="3" id="KW-0862">Zinc</keyword>
<keyword evidence="11" id="KW-1185">Reference proteome</keyword>
<keyword evidence="7" id="KW-0675">Receptor</keyword>
<keyword evidence="1" id="KW-0479">Metal-binding</keyword>
<proteinExistence type="predicted"/>
<keyword evidence="2" id="KW-0863">Zinc-finger</keyword>
<dbReference type="GO" id="GO:0003700">
    <property type="term" value="F:DNA-binding transcription factor activity"/>
    <property type="evidence" value="ECO:0007669"/>
    <property type="project" value="InterPro"/>
</dbReference>
<dbReference type="InParanoid" id="G0N059"/>
<feature type="domain" description="Nuclear receptor" evidence="9">
    <location>
        <begin position="24"/>
        <end position="96"/>
    </location>
</feature>
<keyword evidence="4" id="KW-0805">Transcription regulation</keyword>
<dbReference type="AlphaFoldDB" id="G0N059"/>
<dbReference type="Gene3D" id="3.30.50.10">
    <property type="entry name" value="Erythroid Transcription Factor GATA-1, subunit A"/>
    <property type="match status" value="1"/>
</dbReference>
<evidence type="ECO:0000259" key="9">
    <source>
        <dbReference type="PROSITE" id="PS51030"/>
    </source>
</evidence>
<dbReference type="GO" id="GO:0043565">
    <property type="term" value="F:sequence-specific DNA binding"/>
    <property type="evidence" value="ECO:0007669"/>
    <property type="project" value="InterPro"/>
</dbReference>
<keyword evidence="5" id="KW-0238">DNA-binding</keyword>
<dbReference type="GO" id="GO:0008270">
    <property type="term" value="F:zinc ion binding"/>
    <property type="evidence" value="ECO:0007669"/>
    <property type="project" value="UniProtKB-KW"/>
</dbReference>
<dbReference type="InterPro" id="IPR001628">
    <property type="entry name" value="Znf_hrmn_rcpt"/>
</dbReference>
<dbReference type="PROSITE" id="PS51030">
    <property type="entry name" value="NUCLEAR_REC_DBD_2"/>
    <property type="match status" value="1"/>
</dbReference>
<evidence type="ECO:0000313" key="11">
    <source>
        <dbReference type="Proteomes" id="UP000008068"/>
    </source>
</evidence>
<gene>
    <name evidence="10" type="ORF">CAEBREN_21117</name>
</gene>
<dbReference type="Proteomes" id="UP000008068">
    <property type="component" value="Unassembled WGS sequence"/>
</dbReference>
<evidence type="ECO:0000313" key="10">
    <source>
        <dbReference type="EMBL" id="EGT48973.1"/>
    </source>
</evidence>
<organism evidence="11">
    <name type="scientific">Caenorhabditis brenneri</name>
    <name type="common">Nematode worm</name>
    <dbReference type="NCBI Taxonomy" id="135651"/>
    <lineage>
        <taxon>Eukaryota</taxon>
        <taxon>Metazoa</taxon>
        <taxon>Ecdysozoa</taxon>
        <taxon>Nematoda</taxon>
        <taxon>Chromadorea</taxon>
        <taxon>Rhabditida</taxon>
        <taxon>Rhabditina</taxon>
        <taxon>Rhabditomorpha</taxon>
        <taxon>Rhabditoidea</taxon>
        <taxon>Rhabditidae</taxon>
        <taxon>Peloderinae</taxon>
        <taxon>Caenorhabditis</taxon>
    </lineage>
</organism>
<evidence type="ECO:0000256" key="3">
    <source>
        <dbReference type="ARBA" id="ARBA00022833"/>
    </source>
</evidence>
<evidence type="ECO:0000256" key="8">
    <source>
        <dbReference type="ARBA" id="ARBA00023242"/>
    </source>
</evidence>
<dbReference type="InterPro" id="IPR013088">
    <property type="entry name" value="Znf_NHR/GATA"/>
</dbReference>
<keyword evidence="6" id="KW-0804">Transcription</keyword>
<evidence type="ECO:0000256" key="5">
    <source>
        <dbReference type="ARBA" id="ARBA00023125"/>
    </source>
</evidence>